<dbReference type="Gene3D" id="2.60.120.10">
    <property type="entry name" value="Jelly Rolls"/>
    <property type="match status" value="1"/>
</dbReference>
<reference evidence="3" key="1">
    <citation type="journal article" date="2019" name="Int. J. Syst. Evol. Microbiol.">
        <title>The Global Catalogue of Microorganisms (GCM) 10K type strain sequencing project: providing services to taxonomists for standard genome sequencing and annotation.</title>
        <authorList>
            <consortium name="The Broad Institute Genomics Platform"/>
            <consortium name="The Broad Institute Genome Sequencing Center for Infectious Disease"/>
            <person name="Wu L."/>
            <person name="Ma J."/>
        </authorList>
    </citation>
    <scope>NUCLEOTIDE SEQUENCE [LARGE SCALE GENOMIC DNA]</scope>
    <source>
        <strain evidence="3">JCM 18303</strain>
    </source>
</reference>
<dbReference type="RefSeq" id="WP_185062920.1">
    <property type="nucleotide sequence ID" value="NZ_BAABJP010000004.1"/>
</dbReference>
<organism evidence="2 3">
    <name type="scientific">Pseudonocardia eucalypti</name>
    <dbReference type="NCBI Taxonomy" id="648755"/>
    <lineage>
        <taxon>Bacteria</taxon>
        <taxon>Bacillati</taxon>
        <taxon>Actinomycetota</taxon>
        <taxon>Actinomycetes</taxon>
        <taxon>Pseudonocardiales</taxon>
        <taxon>Pseudonocardiaceae</taxon>
        <taxon>Pseudonocardia</taxon>
    </lineage>
</organism>
<gene>
    <name evidence="2" type="ORF">GCM10023321_13800</name>
</gene>
<name>A0ABP9PNU2_9PSEU</name>
<dbReference type="EMBL" id="BAABJP010000004">
    <property type="protein sequence ID" value="GAA5149628.1"/>
    <property type="molecule type" value="Genomic_DNA"/>
</dbReference>
<evidence type="ECO:0000313" key="3">
    <source>
        <dbReference type="Proteomes" id="UP001428817"/>
    </source>
</evidence>
<dbReference type="InterPro" id="IPR025979">
    <property type="entry name" value="ChrR-like_cupin_dom"/>
</dbReference>
<dbReference type="Proteomes" id="UP001428817">
    <property type="component" value="Unassembled WGS sequence"/>
</dbReference>
<accession>A0ABP9PNU2</accession>
<evidence type="ECO:0000259" key="1">
    <source>
        <dbReference type="Pfam" id="PF12973"/>
    </source>
</evidence>
<evidence type="ECO:0000313" key="2">
    <source>
        <dbReference type="EMBL" id="GAA5149628.1"/>
    </source>
</evidence>
<comment type="caution">
    <text evidence="2">The sequence shown here is derived from an EMBL/GenBank/DDBJ whole genome shotgun (WGS) entry which is preliminary data.</text>
</comment>
<sequence length="312" mass="35336">MPLILNETDTFEGTEAVCVHYDDLAVQAQGFGGRQASSWDQRFFQVINPQRGIAVTNNSALELEEIRNVRHAHTFSQVRYFHRGAMKFGKDTVEEGDLQFVGDSVKYGPMASVENPTARCHMLQTQFTGPSNRPFLDQTLISKTTKELEKYGNFDNGIYRPDGGRPLDSFEAITIAIEQGKSRLTGEEKVQYARPRLPHPVYVRTKELPWLPVRDGVEVKHVLNMYETGPNVKLVRLAKGAVLGADTVDFQQTRWLIEGSVTWRSREYDAISCMFYPPDVEYPATRAEQDGTVLLVLQWTNSGRPVLPFLHL</sequence>
<protein>
    <recommendedName>
        <fullName evidence="1">ChrR-like cupin domain-containing protein</fullName>
    </recommendedName>
</protein>
<proteinExistence type="predicted"/>
<feature type="domain" description="ChrR-like cupin" evidence="1">
    <location>
        <begin position="200"/>
        <end position="299"/>
    </location>
</feature>
<dbReference type="SUPFAM" id="SSF51182">
    <property type="entry name" value="RmlC-like cupins"/>
    <property type="match status" value="1"/>
</dbReference>
<dbReference type="InterPro" id="IPR011051">
    <property type="entry name" value="RmlC_Cupin_sf"/>
</dbReference>
<keyword evidence="3" id="KW-1185">Reference proteome</keyword>
<dbReference type="InterPro" id="IPR014710">
    <property type="entry name" value="RmlC-like_jellyroll"/>
</dbReference>
<dbReference type="Pfam" id="PF12973">
    <property type="entry name" value="Cupin_7"/>
    <property type="match status" value="1"/>
</dbReference>